<evidence type="ECO:0008006" key="7">
    <source>
        <dbReference type="Google" id="ProtNLM"/>
    </source>
</evidence>
<evidence type="ECO:0000256" key="4">
    <source>
        <dbReference type="SAM" id="MobiDB-lite"/>
    </source>
</evidence>
<keyword evidence="1" id="KW-0677">Repeat</keyword>
<dbReference type="STRING" id="2004952.A0A2C5Z929"/>
<comment type="caution">
    <text evidence="5">The sequence shown here is derived from an EMBL/GenBank/DDBJ whole genome shotgun (WGS) entry which is preliminary data.</text>
</comment>
<feature type="region of interest" description="Disordered" evidence="4">
    <location>
        <begin position="1"/>
        <end position="36"/>
    </location>
</feature>
<reference evidence="5 6" key="1">
    <citation type="submission" date="2017-06" db="EMBL/GenBank/DDBJ databases">
        <title>Ant-infecting Ophiocordyceps genomes reveal a high diversity of potential behavioral manipulation genes and a possible major role for enterotoxins.</title>
        <authorList>
            <person name="De Bekker C."/>
            <person name="Evans H.C."/>
            <person name="Brachmann A."/>
            <person name="Hughes D.P."/>
        </authorList>
    </citation>
    <scope>NUCLEOTIDE SEQUENCE [LARGE SCALE GENOMIC DNA]</scope>
    <source>
        <strain evidence="5 6">Map16</strain>
    </source>
</reference>
<dbReference type="SMART" id="SM00248">
    <property type="entry name" value="ANK"/>
    <property type="match status" value="4"/>
</dbReference>
<name>A0A2C5Z929_9HYPO</name>
<evidence type="ECO:0000313" key="6">
    <source>
        <dbReference type="Proteomes" id="UP000226431"/>
    </source>
</evidence>
<dbReference type="PROSITE" id="PS50088">
    <property type="entry name" value="ANK_REPEAT"/>
    <property type="match status" value="1"/>
</dbReference>
<accession>A0A2C5Z929</accession>
<evidence type="ECO:0000256" key="2">
    <source>
        <dbReference type="ARBA" id="ARBA00023043"/>
    </source>
</evidence>
<sequence>MSEGDVTMGDASAPDEGSVNVGPGQGPVNVGPGQGLVSVSSEPGSVNARPEQGPQAYITRLSYEVRTALYKHLDFRSMVNLSLTCTDFAVCLPPALFTEDAQLPSPRGDRVRPRAIRWAAMTPVTRGNNINEMVLEMSVRHGGNIDTLFYGRHGGDFASGLHIAIASSNAQMVDKFLSENADVHSRSSGYHFMHYLGLCPDSWEQRDIHQSDGILAEDLKACYWLPLLLPMLRRQLRIMHALKQANHGSYLADAKRQPEPTFRYGVTVYHALALIEECHYYQGIHHDVYEHFFYKPYNLFCLDVPTPITLMTALHVAVATINLNIVEKLTEAGAFLEWRNVKGRSPLMDAVKLYQTCNNVAELGRLSAIIERLLEYGANPNMAYEGETPLLLAVDLLDLDNTMLQQTKKLIEMLMKYGARFCLPANCKHQAVIRIAQHIRMKGGNPTLESLLTFVCQKGGDINATDRPRGVTGGTVLFEFLKNYDKMDYRTIKLVQELGAVIKQNEADGALWYWMLYRQMRRSNAGYNVFRWKEWFSQAVINKTYCRAWRIHEDRAVYLMELQDVLPTNDSQLMWIALESTKRTLWKRSQEMAFDPRYTDDRGKTYLHLIVDKVTASSSPYRETQAVKDAEFFIGKGVLVKSNDNRGRDACQCLRLRAAGRRAKFKNLEALLIKARDAELSR</sequence>
<evidence type="ECO:0000256" key="1">
    <source>
        <dbReference type="ARBA" id="ARBA00022737"/>
    </source>
</evidence>
<feature type="compositionally biased region" description="Low complexity" evidence="4">
    <location>
        <begin position="19"/>
        <end position="31"/>
    </location>
</feature>
<dbReference type="SUPFAM" id="SSF48403">
    <property type="entry name" value="Ankyrin repeat"/>
    <property type="match status" value="1"/>
</dbReference>
<protein>
    <recommendedName>
        <fullName evidence="7">F-box domain-containing protein</fullName>
    </recommendedName>
</protein>
<feature type="repeat" description="ANK" evidence="3">
    <location>
        <begin position="156"/>
        <end position="188"/>
    </location>
</feature>
<dbReference type="EMBL" id="NJES01000190">
    <property type="protein sequence ID" value="PHH75904.1"/>
    <property type="molecule type" value="Genomic_DNA"/>
</dbReference>
<dbReference type="GO" id="GO:0005634">
    <property type="term" value="C:nucleus"/>
    <property type="evidence" value="ECO:0007669"/>
    <property type="project" value="TreeGrafter"/>
</dbReference>
<evidence type="ECO:0000256" key="3">
    <source>
        <dbReference type="PROSITE-ProRule" id="PRU00023"/>
    </source>
</evidence>
<evidence type="ECO:0000313" key="5">
    <source>
        <dbReference type="EMBL" id="PHH75904.1"/>
    </source>
</evidence>
<dbReference type="InterPro" id="IPR002110">
    <property type="entry name" value="Ankyrin_rpt"/>
</dbReference>
<dbReference type="Gene3D" id="1.25.40.20">
    <property type="entry name" value="Ankyrin repeat-containing domain"/>
    <property type="match status" value="2"/>
</dbReference>
<dbReference type="GO" id="GO:0000976">
    <property type="term" value="F:transcription cis-regulatory region binding"/>
    <property type="evidence" value="ECO:0007669"/>
    <property type="project" value="TreeGrafter"/>
</dbReference>
<organism evidence="5 6">
    <name type="scientific">Ophiocordyceps camponoti-rufipedis</name>
    <dbReference type="NCBI Taxonomy" id="2004952"/>
    <lineage>
        <taxon>Eukaryota</taxon>
        <taxon>Fungi</taxon>
        <taxon>Dikarya</taxon>
        <taxon>Ascomycota</taxon>
        <taxon>Pezizomycotina</taxon>
        <taxon>Sordariomycetes</taxon>
        <taxon>Hypocreomycetidae</taxon>
        <taxon>Hypocreales</taxon>
        <taxon>Ophiocordycipitaceae</taxon>
        <taxon>Ophiocordyceps</taxon>
    </lineage>
</organism>
<keyword evidence="6" id="KW-1185">Reference proteome</keyword>
<dbReference type="PANTHER" id="PTHR24193">
    <property type="entry name" value="ANKYRIN REPEAT PROTEIN"/>
    <property type="match status" value="1"/>
</dbReference>
<dbReference type="GO" id="GO:0045944">
    <property type="term" value="P:positive regulation of transcription by RNA polymerase II"/>
    <property type="evidence" value="ECO:0007669"/>
    <property type="project" value="TreeGrafter"/>
</dbReference>
<dbReference type="OrthoDB" id="194358at2759"/>
<keyword evidence="2 3" id="KW-0040">ANK repeat</keyword>
<dbReference type="InterPro" id="IPR050663">
    <property type="entry name" value="Ankyrin-SOCS_Box"/>
</dbReference>
<gene>
    <name evidence="5" type="ORF">CDD80_1990</name>
</gene>
<dbReference type="PANTHER" id="PTHR24193:SF121">
    <property type="entry name" value="ADA2A-CONTAINING COMPLEX COMPONENT 3, ISOFORM D"/>
    <property type="match status" value="1"/>
</dbReference>
<dbReference type="Proteomes" id="UP000226431">
    <property type="component" value="Unassembled WGS sequence"/>
</dbReference>
<dbReference type="InterPro" id="IPR036770">
    <property type="entry name" value="Ankyrin_rpt-contain_sf"/>
</dbReference>
<proteinExistence type="predicted"/>
<dbReference type="AlphaFoldDB" id="A0A2C5Z929"/>